<accession>A0A2H3J9C1</accession>
<keyword evidence="2" id="KW-1185">Reference proteome</keyword>
<evidence type="ECO:0000313" key="1">
    <source>
        <dbReference type="EMBL" id="PCH34258.1"/>
    </source>
</evidence>
<dbReference type="STRING" id="742152.A0A2H3J9C1"/>
<name>A0A2H3J9C1_WOLCO</name>
<dbReference type="EMBL" id="KB467831">
    <property type="protein sequence ID" value="PCH34258.1"/>
    <property type="molecule type" value="Genomic_DNA"/>
</dbReference>
<dbReference type="Proteomes" id="UP000218811">
    <property type="component" value="Unassembled WGS sequence"/>
</dbReference>
<dbReference type="OrthoDB" id="2803467at2759"/>
<sequence length="456" mass="50429">MSVTKSWQRLSELQSLIDSLPSSLPHGTSEGPIARYFSDLSVDPDEGPYYSVDWAWTHVFQVSEHSKIKLVCRGEYGLQLIHNFLAYFITVPGIEKDNGLQLLEDRIGSLIDLITHVKAAFTAAQQASIDSDAAFATADAATSKSHVAVNNTVPSKKQLMDSTAKKPSIVGKILNKPSEPHVIFNSSTDNESDVPEVNKKAGRCPIKAEWALAQFEPLAATHKSQPIWKWRCNWTFRTSPQTPKCREYAQETLKAPVSSNFISHLEKCEGLPADQTFAAWSSRKNGQLGDGLITEMHSQGGRQAQTRFMLEFTKQGADNPEKQLNKVMQENPSKIAVASDLWTSKNSVYAFAGTVAFWIDDNWDLIEHVLELLPLDGDHSGAASAKLIFNALHRRKVTDKLRNIHASCILVASTADNAASNSTMNHTLSTMIQKKHGILLDPQEIQSRPSSTPRPD</sequence>
<dbReference type="OMA" id="RNIHASC"/>
<reference evidence="1 2" key="1">
    <citation type="journal article" date="2012" name="Science">
        <title>The Paleozoic origin of enzymatic lignin decomposition reconstructed from 31 fungal genomes.</title>
        <authorList>
            <person name="Floudas D."/>
            <person name="Binder M."/>
            <person name="Riley R."/>
            <person name="Barry K."/>
            <person name="Blanchette R.A."/>
            <person name="Henrissat B."/>
            <person name="Martinez A.T."/>
            <person name="Otillar R."/>
            <person name="Spatafora J.W."/>
            <person name="Yadav J.S."/>
            <person name="Aerts A."/>
            <person name="Benoit I."/>
            <person name="Boyd A."/>
            <person name="Carlson A."/>
            <person name="Copeland A."/>
            <person name="Coutinho P.M."/>
            <person name="de Vries R.P."/>
            <person name="Ferreira P."/>
            <person name="Findley K."/>
            <person name="Foster B."/>
            <person name="Gaskell J."/>
            <person name="Glotzer D."/>
            <person name="Gorecki P."/>
            <person name="Heitman J."/>
            <person name="Hesse C."/>
            <person name="Hori C."/>
            <person name="Igarashi K."/>
            <person name="Jurgens J.A."/>
            <person name="Kallen N."/>
            <person name="Kersten P."/>
            <person name="Kohler A."/>
            <person name="Kuees U."/>
            <person name="Kumar T.K.A."/>
            <person name="Kuo A."/>
            <person name="LaButti K."/>
            <person name="Larrondo L.F."/>
            <person name="Lindquist E."/>
            <person name="Ling A."/>
            <person name="Lombard V."/>
            <person name="Lucas S."/>
            <person name="Lundell T."/>
            <person name="Martin R."/>
            <person name="McLaughlin D.J."/>
            <person name="Morgenstern I."/>
            <person name="Morin E."/>
            <person name="Murat C."/>
            <person name="Nagy L.G."/>
            <person name="Nolan M."/>
            <person name="Ohm R.A."/>
            <person name="Patyshakuliyeva A."/>
            <person name="Rokas A."/>
            <person name="Ruiz-Duenas F.J."/>
            <person name="Sabat G."/>
            <person name="Salamov A."/>
            <person name="Samejima M."/>
            <person name="Schmutz J."/>
            <person name="Slot J.C."/>
            <person name="St John F."/>
            <person name="Stenlid J."/>
            <person name="Sun H."/>
            <person name="Sun S."/>
            <person name="Syed K."/>
            <person name="Tsang A."/>
            <person name="Wiebenga A."/>
            <person name="Young D."/>
            <person name="Pisabarro A."/>
            <person name="Eastwood D.C."/>
            <person name="Martin F."/>
            <person name="Cullen D."/>
            <person name="Grigoriev I.V."/>
            <person name="Hibbett D.S."/>
        </authorList>
    </citation>
    <scope>NUCLEOTIDE SEQUENCE [LARGE SCALE GENOMIC DNA]</scope>
    <source>
        <strain evidence="1 2">MD-104</strain>
    </source>
</reference>
<dbReference type="PANTHER" id="PTHR47501:SF5">
    <property type="entry name" value="HAT C-TERMINAL DIMERISATION DOMAIN-CONTAINING PROTEIN"/>
    <property type="match status" value="1"/>
</dbReference>
<evidence type="ECO:0000313" key="2">
    <source>
        <dbReference type="Proteomes" id="UP000218811"/>
    </source>
</evidence>
<dbReference type="AlphaFoldDB" id="A0A2H3J9C1"/>
<dbReference type="PANTHER" id="PTHR47501">
    <property type="entry name" value="TRANSPOSASE-RELATED"/>
    <property type="match status" value="1"/>
</dbReference>
<protein>
    <submittedName>
        <fullName evidence="1">Uncharacterized protein</fullName>
    </submittedName>
</protein>
<organism evidence="1 2">
    <name type="scientific">Wolfiporia cocos (strain MD-104)</name>
    <name type="common">Brown rot fungus</name>
    <dbReference type="NCBI Taxonomy" id="742152"/>
    <lineage>
        <taxon>Eukaryota</taxon>
        <taxon>Fungi</taxon>
        <taxon>Dikarya</taxon>
        <taxon>Basidiomycota</taxon>
        <taxon>Agaricomycotina</taxon>
        <taxon>Agaricomycetes</taxon>
        <taxon>Polyporales</taxon>
        <taxon>Phaeolaceae</taxon>
        <taxon>Wolfiporia</taxon>
    </lineage>
</organism>
<proteinExistence type="predicted"/>
<gene>
    <name evidence="1" type="ORF">WOLCODRAFT_15209</name>
</gene>